<keyword evidence="1" id="KW-0732">Signal</keyword>
<sequence>MYKPCWMSVPLIVMLTACGSDDNSNSDTTPDPKVDKKSLTFVGNVYDGPIADATVSVYAGTQLLASGKTNADGKYVINASIKNSEFEKIKSHPITYKAIRDDIILHEYDGRSLEQAFNNKKNSALISNFSTVEYVLADTDKNDFVSSTEWDLYLTFDRNYTEPLIIRYGAGLKAIIDNSASLGGYKNTILWLRALRDEEKWNNWHTQNTSQYKQAWDALFADKWFLEQEKHRFKDISSWEVKYDDITTPDFTKPTIYNLSISGIPETASIGDKVFPTAHALFTNMTSKNVSSETVYAITPTDALENKGTYWEVKKAGYISIKAQYGDIITTETIAVDMGDTALTSITLSGVGKSVTVGDKITPTISANWSNGTVSDVTSLSDISYSPENAIKLENGQAYIAAAGDINLSASYMDETSTIKITAQEAVLTELRLGFNQREQLFNKQFQVSAEGIHENDYIIDFTNEATWVSSDSTIVESLGNGLFIGKGVGTATITATVGENTVTQDFEVITELLDLSLNLPNNAISREETLQLTLNGEYSDGSVSVISEDIAWASSNPEILTIDENGIAVGIIEGESVVTATYKEMVLEETIEVIAPKIVSSEPPFDLVARNGTMLLSEGGSYPYRFKFTRSNGKEYVFVAEKGGLDFEWSGFREAAIDESGIQIADNDEGRDLMRAVRAGDTKLKLQKVPVELQKIFAELGVDVSVGSSPQAVELSVNIADNADVYQWHRKPVNDSIQAIKDAMGRDELELIQATQSGDTLYRFWQIDGLGKNGPLYLTKITSEGESEASIVDLPTDNFRLIRSRMMSSSNGYIFLLTSNEHSSGVDEHKAYRYSPSNGELAAVDMSPFRDNMVNRQGEGFFFAADGRLIRIYQYDNDLTITVFDFETSEWSDHSKIEGKIIQLASSHDQVGLLDLPTSRDNYFTPPVLRILDLNTLEISEQEFTYPGDSTYTCSSAKSVSIAVRESLQNSGAGCLITDEEYKNAVGYWLWDSIAEEPQLHLFEAGDVINSGETYGVASVKPDGHILYSAGKRKIEEGSYTYYFDVAEIVDVEVEGVIEQQIKFNTIKEAKGDLYSKYSRFQASDGNVQTISNPDAPNEIMAIFQHGITLRGKDGNWNTDEFVFGFPTGHTQKNFHIGDTLVLSHEEKTDDHYQTYWQLQLRKPPVDPVEPTDPNPTPAQ</sequence>
<organism evidence="3 4">
    <name type="scientific">Photobacterium sanguinicancri</name>
    <dbReference type="NCBI Taxonomy" id="875932"/>
    <lineage>
        <taxon>Bacteria</taxon>
        <taxon>Pseudomonadati</taxon>
        <taxon>Pseudomonadota</taxon>
        <taxon>Gammaproteobacteria</taxon>
        <taxon>Vibrionales</taxon>
        <taxon>Vibrionaceae</taxon>
        <taxon>Photobacterium</taxon>
    </lineage>
</organism>
<protein>
    <submittedName>
        <fullName evidence="3">Cell surface protein</fullName>
    </submittedName>
</protein>
<dbReference type="SMART" id="SM00635">
    <property type="entry name" value="BID_2"/>
    <property type="match status" value="2"/>
</dbReference>
<dbReference type="AlphaFoldDB" id="A0AAW7Y4E4"/>
<dbReference type="PROSITE" id="PS51257">
    <property type="entry name" value="PROKAR_LIPOPROTEIN"/>
    <property type="match status" value="1"/>
</dbReference>
<feature type="signal peptide" evidence="1">
    <location>
        <begin position="1"/>
        <end position="19"/>
    </location>
</feature>
<evidence type="ECO:0000313" key="4">
    <source>
        <dbReference type="Proteomes" id="UP001170624"/>
    </source>
</evidence>
<dbReference type="EMBL" id="JAUOPU010000007">
    <property type="protein sequence ID" value="MDO6542651.1"/>
    <property type="molecule type" value="Genomic_DNA"/>
</dbReference>
<feature type="domain" description="BIG2" evidence="2">
    <location>
        <begin position="512"/>
        <end position="593"/>
    </location>
</feature>
<gene>
    <name evidence="3" type="ORF">Q4568_08905</name>
</gene>
<dbReference type="InterPro" id="IPR018247">
    <property type="entry name" value="EF_Hand_1_Ca_BS"/>
</dbReference>
<reference evidence="3" key="1">
    <citation type="submission" date="2023-07" db="EMBL/GenBank/DDBJ databases">
        <title>Genome content predicts the carbon catabolic preferences of heterotrophic bacteria.</title>
        <authorList>
            <person name="Gralka M."/>
        </authorList>
    </citation>
    <scope>NUCLEOTIDE SEQUENCE</scope>
    <source>
        <strain evidence="3">G2M05</strain>
    </source>
</reference>
<dbReference type="SUPFAM" id="SSF49373">
    <property type="entry name" value="Invasin/intimin cell-adhesion fragments"/>
    <property type="match status" value="2"/>
</dbReference>
<dbReference type="Gene3D" id="2.60.40.1080">
    <property type="match status" value="2"/>
</dbReference>
<dbReference type="InterPro" id="IPR003343">
    <property type="entry name" value="Big_2"/>
</dbReference>
<feature type="domain" description="BIG2" evidence="2">
    <location>
        <begin position="415"/>
        <end position="508"/>
    </location>
</feature>
<comment type="caution">
    <text evidence="3">The sequence shown here is derived from an EMBL/GenBank/DDBJ whole genome shotgun (WGS) entry which is preliminary data.</text>
</comment>
<accession>A0AAW7Y4E4</accession>
<dbReference type="InterPro" id="IPR008964">
    <property type="entry name" value="Invasin/intimin_cell_adhesion"/>
</dbReference>
<name>A0AAW7Y4E4_9GAMM</name>
<proteinExistence type="predicted"/>
<dbReference type="RefSeq" id="WP_303499140.1">
    <property type="nucleotide sequence ID" value="NZ_JAUOPU010000007.1"/>
</dbReference>
<evidence type="ECO:0000256" key="1">
    <source>
        <dbReference type="SAM" id="SignalP"/>
    </source>
</evidence>
<evidence type="ECO:0000259" key="2">
    <source>
        <dbReference type="SMART" id="SM00635"/>
    </source>
</evidence>
<feature type="chain" id="PRO_5044026666" evidence="1">
    <location>
        <begin position="20"/>
        <end position="1181"/>
    </location>
</feature>
<dbReference type="PROSITE" id="PS00018">
    <property type="entry name" value="EF_HAND_1"/>
    <property type="match status" value="1"/>
</dbReference>
<evidence type="ECO:0000313" key="3">
    <source>
        <dbReference type="EMBL" id="MDO6542651.1"/>
    </source>
</evidence>
<dbReference type="Proteomes" id="UP001170624">
    <property type="component" value="Unassembled WGS sequence"/>
</dbReference>